<comment type="caution">
    <text evidence="7">The sequence shown here is derived from an EMBL/GenBank/DDBJ whole genome shotgun (WGS) entry which is preliminary data.</text>
</comment>
<organism evidence="7 8">
    <name type="scientific">Perspicuibacillus lycopersici</name>
    <dbReference type="NCBI Taxonomy" id="1325689"/>
    <lineage>
        <taxon>Bacteria</taxon>
        <taxon>Bacillati</taxon>
        <taxon>Bacillota</taxon>
        <taxon>Bacilli</taxon>
        <taxon>Bacillales</taxon>
        <taxon>Bacillaceae</taxon>
        <taxon>Perspicuibacillus</taxon>
    </lineage>
</organism>
<evidence type="ECO:0000256" key="3">
    <source>
        <dbReference type="ARBA" id="ARBA00022840"/>
    </source>
</evidence>
<keyword evidence="5" id="KW-0963">Cytoplasm</keyword>
<dbReference type="EMBL" id="JAOUSF010000003">
    <property type="protein sequence ID" value="MCU9614175.1"/>
    <property type="molecule type" value="Genomic_DNA"/>
</dbReference>
<gene>
    <name evidence="5 7" type="primary">coaE</name>
    <name evidence="7" type="ORF">OEV98_11445</name>
</gene>
<dbReference type="PANTHER" id="PTHR10695">
    <property type="entry name" value="DEPHOSPHO-COA KINASE-RELATED"/>
    <property type="match status" value="1"/>
</dbReference>
<evidence type="ECO:0000313" key="7">
    <source>
        <dbReference type="EMBL" id="MCU9614175.1"/>
    </source>
</evidence>
<dbReference type="PROSITE" id="PS51219">
    <property type="entry name" value="DPCK"/>
    <property type="match status" value="1"/>
</dbReference>
<comment type="catalytic activity">
    <reaction evidence="5">
        <text>3'-dephospho-CoA + ATP = ADP + CoA + H(+)</text>
        <dbReference type="Rhea" id="RHEA:18245"/>
        <dbReference type="ChEBI" id="CHEBI:15378"/>
        <dbReference type="ChEBI" id="CHEBI:30616"/>
        <dbReference type="ChEBI" id="CHEBI:57287"/>
        <dbReference type="ChEBI" id="CHEBI:57328"/>
        <dbReference type="ChEBI" id="CHEBI:456216"/>
        <dbReference type="EC" id="2.7.1.24"/>
    </reaction>
</comment>
<evidence type="ECO:0000256" key="6">
    <source>
        <dbReference type="NCBIfam" id="TIGR00152"/>
    </source>
</evidence>
<keyword evidence="5 7" id="KW-0418">Kinase</keyword>
<proteinExistence type="inferred from homology"/>
<dbReference type="GO" id="GO:0005524">
    <property type="term" value="F:ATP binding"/>
    <property type="evidence" value="ECO:0007669"/>
    <property type="project" value="UniProtKB-UniRule"/>
</dbReference>
<evidence type="ECO:0000256" key="1">
    <source>
        <dbReference type="ARBA" id="ARBA00009018"/>
    </source>
</evidence>
<protein>
    <recommendedName>
        <fullName evidence="5 6">Dephospho-CoA kinase</fullName>
        <ecNumber evidence="5 6">2.7.1.24</ecNumber>
    </recommendedName>
    <alternativeName>
        <fullName evidence="5">Dephosphocoenzyme A kinase</fullName>
    </alternativeName>
</protein>
<sequence length="199" mass="22301">MALVIGVTGGIATGKSTVSALIKEQGFTVIDADIAARQVVEPGEVAHQQIIENFGIDLLLENGQINRQKLGSIVFHDEEKRQLLNSIVHPEVRKKMNDEKQAAFERGEQVIFLDIPLLFESKLTAMVEKIIVVYVDEQTQLSRLMNRNGLSKEDALSRIQSQISIEEKVKLGDAIIDNRGSIEDTKHQLLAIFEKWNIQ</sequence>
<keyword evidence="4 5" id="KW-0173">Coenzyme A biosynthesis</keyword>
<dbReference type="CDD" id="cd02022">
    <property type="entry name" value="DPCK"/>
    <property type="match status" value="1"/>
</dbReference>
<accession>A0AAE3IY45</accession>
<evidence type="ECO:0000256" key="4">
    <source>
        <dbReference type="ARBA" id="ARBA00022993"/>
    </source>
</evidence>
<feature type="binding site" evidence="5">
    <location>
        <begin position="12"/>
        <end position="17"/>
    </location>
    <ligand>
        <name>ATP</name>
        <dbReference type="ChEBI" id="CHEBI:30616"/>
    </ligand>
</feature>
<dbReference type="FunFam" id="3.40.50.300:FF:000485">
    <property type="entry name" value="Dephospho-CoA kinase CAB5"/>
    <property type="match status" value="1"/>
</dbReference>
<keyword evidence="3 5" id="KW-0067">ATP-binding</keyword>
<dbReference type="AlphaFoldDB" id="A0AAE3IY45"/>
<dbReference type="RefSeq" id="WP_263073414.1">
    <property type="nucleotide sequence ID" value="NZ_JAOUSF010000003.1"/>
</dbReference>
<name>A0AAE3IY45_9BACI</name>
<dbReference type="PANTHER" id="PTHR10695:SF46">
    <property type="entry name" value="BIFUNCTIONAL COENZYME A SYNTHASE-RELATED"/>
    <property type="match status" value="1"/>
</dbReference>
<evidence type="ECO:0000256" key="2">
    <source>
        <dbReference type="ARBA" id="ARBA00022741"/>
    </source>
</evidence>
<keyword evidence="2 5" id="KW-0547">Nucleotide-binding</keyword>
<comment type="subcellular location">
    <subcellularLocation>
        <location evidence="5">Cytoplasm</location>
    </subcellularLocation>
</comment>
<dbReference type="GO" id="GO:0015937">
    <property type="term" value="P:coenzyme A biosynthetic process"/>
    <property type="evidence" value="ECO:0007669"/>
    <property type="project" value="UniProtKB-UniRule"/>
</dbReference>
<dbReference type="HAMAP" id="MF_00376">
    <property type="entry name" value="Dephospho_CoA_kinase"/>
    <property type="match status" value="1"/>
</dbReference>
<dbReference type="InterPro" id="IPR027417">
    <property type="entry name" value="P-loop_NTPase"/>
</dbReference>
<comment type="pathway">
    <text evidence="5">Cofactor biosynthesis; coenzyme A biosynthesis; CoA from (R)-pantothenate: step 5/5.</text>
</comment>
<dbReference type="EC" id="2.7.1.24" evidence="5 6"/>
<evidence type="ECO:0000256" key="5">
    <source>
        <dbReference type="HAMAP-Rule" id="MF_00376"/>
    </source>
</evidence>
<dbReference type="InterPro" id="IPR001977">
    <property type="entry name" value="Depp_CoAkinase"/>
</dbReference>
<dbReference type="Pfam" id="PF01121">
    <property type="entry name" value="CoaE"/>
    <property type="match status" value="1"/>
</dbReference>
<dbReference type="GO" id="GO:0005737">
    <property type="term" value="C:cytoplasm"/>
    <property type="evidence" value="ECO:0007669"/>
    <property type="project" value="UniProtKB-SubCell"/>
</dbReference>
<dbReference type="SUPFAM" id="SSF52540">
    <property type="entry name" value="P-loop containing nucleoside triphosphate hydrolases"/>
    <property type="match status" value="1"/>
</dbReference>
<evidence type="ECO:0000313" key="8">
    <source>
        <dbReference type="Proteomes" id="UP001209318"/>
    </source>
</evidence>
<reference evidence="7" key="1">
    <citation type="submission" date="2022-10" db="EMBL/GenBank/DDBJ databases">
        <title>Description of Fervidibacillus gen. nov. in the family Fervidibacillaceae fam. nov. with two species, Fervidibacillus albus sp. nov., and Fervidibacillus halotolerans sp. nov., isolated from tidal flat sediments.</title>
        <authorList>
            <person name="Kwon K.K."/>
            <person name="Yang S.-H."/>
        </authorList>
    </citation>
    <scope>NUCLEOTIDE SEQUENCE</scope>
    <source>
        <strain evidence="7">JCM 19140</strain>
    </source>
</reference>
<dbReference type="Gene3D" id="3.40.50.300">
    <property type="entry name" value="P-loop containing nucleotide triphosphate hydrolases"/>
    <property type="match status" value="1"/>
</dbReference>
<comment type="similarity">
    <text evidence="1 5">Belongs to the CoaE family.</text>
</comment>
<keyword evidence="5 7" id="KW-0808">Transferase</keyword>
<dbReference type="Proteomes" id="UP001209318">
    <property type="component" value="Unassembled WGS sequence"/>
</dbReference>
<keyword evidence="8" id="KW-1185">Reference proteome</keyword>
<comment type="function">
    <text evidence="5">Catalyzes the phosphorylation of the 3'-hydroxyl group of dephosphocoenzyme A to form coenzyme A.</text>
</comment>
<dbReference type="NCBIfam" id="TIGR00152">
    <property type="entry name" value="dephospho-CoA kinase"/>
    <property type="match status" value="1"/>
</dbReference>
<dbReference type="GO" id="GO:0004140">
    <property type="term" value="F:dephospho-CoA kinase activity"/>
    <property type="evidence" value="ECO:0007669"/>
    <property type="project" value="UniProtKB-UniRule"/>
</dbReference>